<dbReference type="KEGG" id="fil:BN1229_v1_0904"/>
<dbReference type="EMBL" id="LN829119">
    <property type="protein sequence ID" value="CPR16659.1"/>
    <property type="molecule type" value="Genomic_DNA"/>
</dbReference>
<name>A0A0D6JBT2_9HYPH</name>
<proteinExistence type="predicted"/>
<accession>A0A0D6JBT2</accession>
<dbReference type="KEGG" id="fiy:BN1229_v1_0908"/>
<evidence type="ECO:0000313" key="2">
    <source>
        <dbReference type="Proteomes" id="UP000033187"/>
    </source>
</evidence>
<organism evidence="1 2">
    <name type="scientific">Candidatus Filomicrobium marinum</name>
    <dbReference type="NCBI Taxonomy" id="1608628"/>
    <lineage>
        <taxon>Bacteria</taxon>
        <taxon>Pseudomonadati</taxon>
        <taxon>Pseudomonadota</taxon>
        <taxon>Alphaproteobacteria</taxon>
        <taxon>Hyphomicrobiales</taxon>
        <taxon>Hyphomicrobiaceae</taxon>
        <taxon>Filomicrobium</taxon>
    </lineage>
</organism>
<evidence type="ECO:0000313" key="1">
    <source>
        <dbReference type="EMBL" id="CPR16659.1"/>
    </source>
</evidence>
<dbReference type="Proteomes" id="UP000033187">
    <property type="component" value="Chromosome 1"/>
</dbReference>
<gene>
    <name evidence="1" type="ORF">YBN1229_v1_0908</name>
</gene>
<protein>
    <recommendedName>
        <fullName evidence="3">PPE family domain-containing protein</fullName>
    </recommendedName>
</protein>
<reference evidence="2" key="1">
    <citation type="submission" date="2015-02" db="EMBL/GenBank/DDBJ databases">
        <authorList>
            <person name="Chooi Y.-H."/>
        </authorList>
    </citation>
    <scope>NUCLEOTIDE SEQUENCE [LARGE SCALE GENOMIC DNA]</scope>
    <source>
        <strain evidence="2">strain Y</strain>
    </source>
</reference>
<evidence type="ECO:0008006" key="3">
    <source>
        <dbReference type="Google" id="ProtNLM"/>
    </source>
</evidence>
<keyword evidence="2" id="KW-1185">Reference proteome</keyword>
<sequence>MVRHYFAIGKNTRQGEGSQIYPSPYSAEESLIAMFDAQAQTRINKCCSDAAFGYLTATGAAYAAFAEQAAGYWTEMLKAAVPAPAPEKPKSWYVPPPEVSSSTSRASTPAGPWACMMPWMGASQMSAMPGAANDSLLGFPTWMWGPFAPWVAMSDPRTAMAWPMACGMMAIGVPQTVAWPTAQANVAAMDALNTAAKSVESAVVSYRSSGGHAVARIVNSAPVAAPFALLFLIAPLSAEGLTMLSDLGRVGFW</sequence>
<dbReference type="AlphaFoldDB" id="A0A0D6JBT2"/>